<dbReference type="SUPFAM" id="SSF48264">
    <property type="entry name" value="Cytochrome P450"/>
    <property type="match status" value="1"/>
</dbReference>
<dbReference type="CDD" id="cd11056">
    <property type="entry name" value="CYP6-like"/>
    <property type="match status" value="1"/>
</dbReference>
<dbReference type="PRINTS" id="PR00385">
    <property type="entry name" value="P450"/>
</dbReference>
<proteinExistence type="inferred from homology"/>
<dbReference type="STRING" id="568069.A0A1J1IGC1"/>
<dbReference type="PANTHER" id="PTHR24292">
    <property type="entry name" value="CYTOCHROME P450"/>
    <property type="match status" value="1"/>
</dbReference>
<organism evidence="16 17">
    <name type="scientific">Clunio marinus</name>
    <dbReference type="NCBI Taxonomy" id="568069"/>
    <lineage>
        <taxon>Eukaryota</taxon>
        <taxon>Metazoa</taxon>
        <taxon>Ecdysozoa</taxon>
        <taxon>Arthropoda</taxon>
        <taxon>Hexapoda</taxon>
        <taxon>Insecta</taxon>
        <taxon>Pterygota</taxon>
        <taxon>Neoptera</taxon>
        <taxon>Endopterygota</taxon>
        <taxon>Diptera</taxon>
        <taxon>Nematocera</taxon>
        <taxon>Chironomoidea</taxon>
        <taxon>Chironomidae</taxon>
        <taxon>Clunio</taxon>
    </lineage>
</organism>
<keyword evidence="11 14" id="KW-0408">Iron</keyword>
<dbReference type="PROSITE" id="PS00086">
    <property type="entry name" value="CYTOCHROME_P450"/>
    <property type="match status" value="1"/>
</dbReference>
<name>A0A1J1IGC1_9DIPT</name>
<evidence type="ECO:0000256" key="1">
    <source>
        <dbReference type="ARBA" id="ARBA00001971"/>
    </source>
</evidence>
<evidence type="ECO:0000256" key="11">
    <source>
        <dbReference type="ARBA" id="ARBA00023004"/>
    </source>
</evidence>
<comment type="subcellular location">
    <subcellularLocation>
        <location evidence="4">Endoplasmic reticulum membrane</location>
        <topology evidence="4">Peripheral membrane protein</topology>
    </subcellularLocation>
    <subcellularLocation>
        <location evidence="3">Microsome membrane</location>
        <topology evidence="3">Peripheral membrane protein</topology>
    </subcellularLocation>
</comment>
<dbReference type="Proteomes" id="UP000183832">
    <property type="component" value="Unassembled WGS sequence"/>
</dbReference>
<dbReference type="InterPro" id="IPR001128">
    <property type="entry name" value="Cyt_P450"/>
</dbReference>
<evidence type="ECO:0000256" key="6">
    <source>
        <dbReference type="ARBA" id="ARBA00022617"/>
    </source>
</evidence>
<keyword evidence="17" id="KW-1185">Reference proteome</keyword>
<evidence type="ECO:0000256" key="13">
    <source>
        <dbReference type="ARBA" id="ARBA00023136"/>
    </source>
</evidence>
<dbReference type="GO" id="GO:0005506">
    <property type="term" value="F:iron ion binding"/>
    <property type="evidence" value="ECO:0007669"/>
    <property type="project" value="InterPro"/>
</dbReference>
<keyword evidence="7 14" id="KW-0479">Metal-binding</keyword>
<evidence type="ECO:0000256" key="7">
    <source>
        <dbReference type="ARBA" id="ARBA00022723"/>
    </source>
</evidence>
<accession>A0A1J1IGC1</accession>
<dbReference type="EMBL" id="CVRI01000047">
    <property type="protein sequence ID" value="CRK98094.1"/>
    <property type="molecule type" value="Genomic_DNA"/>
</dbReference>
<dbReference type="InterPro" id="IPR036396">
    <property type="entry name" value="Cyt_P450_sf"/>
</dbReference>
<evidence type="ECO:0000313" key="17">
    <source>
        <dbReference type="Proteomes" id="UP000183832"/>
    </source>
</evidence>
<reference evidence="16 17" key="1">
    <citation type="submission" date="2015-04" db="EMBL/GenBank/DDBJ databases">
        <authorList>
            <person name="Syromyatnikov M.Y."/>
            <person name="Popov V.N."/>
        </authorList>
    </citation>
    <scope>NUCLEOTIDE SEQUENCE [LARGE SCALE GENOMIC DNA]</scope>
</reference>
<evidence type="ECO:0000256" key="10">
    <source>
        <dbReference type="ARBA" id="ARBA00023002"/>
    </source>
</evidence>
<evidence type="ECO:0000256" key="15">
    <source>
        <dbReference type="RuleBase" id="RU000461"/>
    </source>
</evidence>
<dbReference type="InterPro" id="IPR050476">
    <property type="entry name" value="Insect_CytP450_Detox"/>
</dbReference>
<dbReference type="InterPro" id="IPR002403">
    <property type="entry name" value="Cyt_P450_E_grp-IV"/>
</dbReference>
<comment type="cofactor">
    <cofactor evidence="1 14">
        <name>heme</name>
        <dbReference type="ChEBI" id="CHEBI:30413"/>
    </cofactor>
</comment>
<evidence type="ECO:0000256" key="8">
    <source>
        <dbReference type="ARBA" id="ARBA00022824"/>
    </source>
</evidence>
<protein>
    <submittedName>
        <fullName evidence="16">CLUMA_CG011462, isoform A</fullName>
    </submittedName>
</protein>
<feature type="binding site" description="axial binding residue" evidence="14">
    <location>
        <position position="301"/>
    </location>
    <ligand>
        <name>heme</name>
        <dbReference type="ChEBI" id="CHEBI:30413"/>
    </ligand>
    <ligandPart>
        <name>Fe</name>
        <dbReference type="ChEBI" id="CHEBI:18248"/>
    </ligandPart>
</feature>
<evidence type="ECO:0000256" key="5">
    <source>
        <dbReference type="ARBA" id="ARBA00010617"/>
    </source>
</evidence>
<evidence type="ECO:0000256" key="14">
    <source>
        <dbReference type="PIRSR" id="PIRSR602403-1"/>
    </source>
</evidence>
<evidence type="ECO:0000256" key="3">
    <source>
        <dbReference type="ARBA" id="ARBA00004174"/>
    </source>
</evidence>
<evidence type="ECO:0000256" key="9">
    <source>
        <dbReference type="ARBA" id="ARBA00022848"/>
    </source>
</evidence>
<dbReference type="PANTHER" id="PTHR24292:SF45">
    <property type="entry name" value="CYTOCHROME P450 6G1-RELATED"/>
    <property type="match status" value="1"/>
</dbReference>
<dbReference type="OrthoDB" id="2789670at2759"/>
<dbReference type="Gene3D" id="1.10.630.10">
    <property type="entry name" value="Cytochrome P450"/>
    <property type="match status" value="1"/>
</dbReference>
<dbReference type="InterPro" id="IPR017972">
    <property type="entry name" value="Cyt_P450_CS"/>
</dbReference>
<dbReference type="GO" id="GO:0020037">
    <property type="term" value="F:heme binding"/>
    <property type="evidence" value="ECO:0007669"/>
    <property type="project" value="InterPro"/>
</dbReference>
<comment type="similarity">
    <text evidence="5 15">Belongs to the cytochrome P450 family.</text>
</comment>
<keyword evidence="9" id="KW-0492">Microsome</keyword>
<keyword evidence="12 15" id="KW-0503">Monooxygenase</keyword>
<evidence type="ECO:0000256" key="12">
    <source>
        <dbReference type="ARBA" id="ARBA00023033"/>
    </source>
</evidence>
<keyword evidence="13" id="KW-0472">Membrane</keyword>
<keyword evidence="6 14" id="KW-0349">Heme</keyword>
<sequence>MFYILDKISDDLINFIHMKRGDNEKVELELKDMAALYSTDVIVSCAYGVDAKSLENPKGEFPTLGRYMFEPTIWRGFEFLSAFMLPQVTKFFGFKLFTDKGGKFIEETITHVMNEREKNGIKRNDLVDTLIELKNDDDPFDINIIMAQAAVFFSAGYETSSITNSFALYEIAKKEEIQNRVRNEIRDMLLRNDGKVTYDSLMNATEMPYLHQIINETLRLYPIIPILDRVCTNPDGYSLEPYGDFKIPIGMPVYIPVYALHLDADNFPEPMKFNPDRFSPDNIHNIKPFTFFPFGTGPRNCIGERFGLMQVITGIVKVLKEFKLEPSPQTPTEIVIEKRAFL</sequence>
<dbReference type="GO" id="GO:0016705">
    <property type="term" value="F:oxidoreductase activity, acting on paired donors, with incorporation or reduction of molecular oxygen"/>
    <property type="evidence" value="ECO:0007669"/>
    <property type="project" value="InterPro"/>
</dbReference>
<dbReference type="Pfam" id="PF00067">
    <property type="entry name" value="p450"/>
    <property type="match status" value="1"/>
</dbReference>
<evidence type="ECO:0000256" key="4">
    <source>
        <dbReference type="ARBA" id="ARBA00004406"/>
    </source>
</evidence>
<comment type="function">
    <text evidence="2">May be involved in the metabolism of insect hormones and in the breakdown of synthetic insecticides.</text>
</comment>
<dbReference type="FunFam" id="1.10.630.10:FF:000182">
    <property type="entry name" value="Cytochrome P450 3A4"/>
    <property type="match status" value="1"/>
</dbReference>
<evidence type="ECO:0000256" key="2">
    <source>
        <dbReference type="ARBA" id="ARBA00003690"/>
    </source>
</evidence>
<keyword evidence="8" id="KW-0256">Endoplasmic reticulum</keyword>
<evidence type="ECO:0000313" key="16">
    <source>
        <dbReference type="EMBL" id="CRK98094.1"/>
    </source>
</evidence>
<dbReference type="PRINTS" id="PR00465">
    <property type="entry name" value="EP450IV"/>
</dbReference>
<dbReference type="GO" id="GO:0004497">
    <property type="term" value="F:monooxygenase activity"/>
    <property type="evidence" value="ECO:0007669"/>
    <property type="project" value="UniProtKB-KW"/>
</dbReference>
<keyword evidence="10 15" id="KW-0560">Oxidoreductase</keyword>
<gene>
    <name evidence="16" type="ORF">CLUMA_CG011462</name>
</gene>
<dbReference type="GO" id="GO:0005789">
    <property type="term" value="C:endoplasmic reticulum membrane"/>
    <property type="evidence" value="ECO:0007669"/>
    <property type="project" value="UniProtKB-SubCell"/>
</dbReference>
<dbReference type="AlphaFoldDB" id="A0A1J1IGC1"/>